<protein>
    <recommendedName>
        <fullName evidence="1">Carboxymuconolactone decarboxylase-like domain-containing protein</fullName>
    </recommendedName>
</protein>
<dbReference type="Proteomes" id="UP000573603">
    <property type="component" value="Unassembled WGS sequence"/>
</dbReference>
<gene>
    <name evidence="2" type="ORF">FANTH_13143</name>
</gene>
<organism evidence="2 3">
    <name type="scientific">Fusarium anthophilum</name>
    <dbReference type="NCBI Taxonomy" id="48485"/>
    <lineage>
        <taxon>Eukaryota</taxon>
        <taxon>Fungi</taxon>
        <taxon>Dikarya</taxon>
        <taxon>Ascomycota</taxon>
        <taxon>Pezizomycotina</taxon>
        <taxon>Sordariomycetes</taxon>
        <taxon>Hypocreomycetidae</taxon>
        <taxon>Hypocreales</taxon>
        <taxon>Nectriaceae</taxon>
        <taxon>Fusarium</taxon>
        <taxon>Fusarium fujikuroi species complex</taxon>
    </lineage>
</organism>
<evidence type="ECO:0000313" key="2">
    <source>
        <dbReference type="EMBL" id="KAF5232146.1"/>
    </source>
</evidence>
<dbReference type="Pfam" id="PF02627">
    <property type="entry name" value="CMD"/>
    <property type="match status" value="1"/>
</dbReference>
<feature type="domain" description="Carboxymuconolactone decarboxylase-like" evidence="1">
    <location>
        <begin position="48"/>
        <end position="129"/>
    </location>
</feature>
<dbReference type="EMBL" id="JABEVY010000457">
    <property type="protein sequence ID" value="KAF5232146.1"/>
    <property type="molecule type" value="Genomic_DNA"/>
</dbReference>
<reference evidence="2 3" key="1">
    <citation type="journal article" date="2020" name="BMC Genomics">
        <title>Correction to: Identification and distribution of gene clusters required for synthesis of sphingolipid metabolism inhibitors in diverse species of the filamentous fungus Fusarium.</title>
        <authorList>
            <person name="Kim H.S."/>
            <person name="Lohmar J.M."/>
            <person name="Busman M."/>
            <person name="Brown D.W."/>
            <person name="Naumann T.A."/>
            <person name="Divon H.H."/>
            <person name="Lysoe E."/>
            <person name="Uhlig S."/>
            <person name="Proctor R.H."/>
        </authorList>
    </citation>
    <scope>NUCLEOTIDE SEQUENCE [LARGE SCALE GENOMIC DNA]</scope>
    <source>
        <strain evidence="2 3">NRRL 25214</strain>
    </source>
</reference>
<dbReference type="PANTHER" id="PTHR33570:SF2">
    <property type="entry name" value="CARBOXYMUCONOLACTONE DECARBOXYLASE-LIKE DOMAIN-CONTAINING PROTEIN"/>
    <property type="match status" value="1"/>
</dbReference>
<proteinExistence type="predicted"/>
<dbReference type="SUPFAM" id="SSF69118">
    <property type="entry name" value="AhpD-like"/>
    <property type="match status" value="1"/>
</dbReference>
<evidence type="ECO:0000259" key="1">
    <source>
        <dbReference type="Pfam" id="PF02627"/>
    </source>
</evidence>
<name>A0A8H5DQU4_9HYPO</name>
<evidence type="ECO:0000313" key="3">
    <source>
        <dbReference type="Proteomes" id="UP000573603"/>
    </source>
</evidence>
<accession>A0A8H5DQU4</accession>
<keyword evidence="3" id="KW-1185">Reference proteome</keyword>
<dbReference type="InterPro" id="IPR003779">
    <property type="entry name" value="CMD-like"/>
</dbReference>
<dbReference type="GO" id="GO:0051920">
    <property type="term" value="F:peroxiredoxin activity"/>
    <property type="evidence" value="ECO:0007669"/>
    <property type="project" value="InterPro"/>
</dbReference>
<dbReference type="InterPro" id="IPR052512">
    <property type="entry name" value="4CMD/NDH-1_regulator"/>
</dbReference>
<dbReference type="InterPro" id="IPR029032">
    <property type="entry name" value="AhpD-like"/>
</dbReference>
<dbReference type="PANTHER" id="PTHR33570">
    <property type="entry name" value="4-CARBOXYMUCONOLACTONE DECARBOXYLASE FAMILY PROTEIN"/>
    <property type="match status" value="1"/>
</dbReference>
<dbReference type="Gene3D" id="1.20.1290.10">
    <property type="entry name" value="AhpD-like"/>
    <property type="match status" value="1"/>
</dbReference>
<dbReference type="AlphaFoldDB" id="A0A8H5DQU4"/>
<sequence length="140" mass="15221">MGSSEDAADLRASEKVALGQQKAREFLGDKVAKAMKERTKPGLFSDTVQEYVMGVCYSSYDRPGLDFRSRALMNIAMLIALNRGPELKAHINAAFVQGLTQEEICEACRHAMIYCGVPAGVHAMLLAAEVADQLREAGDI</sequence>
<comment type="caution">
    <text evidence="2">The sequence shown here is derived from an EMBL/GenBank/DDBJ whole genome shotgun (WGS) entry which is preliminary data.</text>
</comment>